<keyword evidence="6" id="KW-1185">Reference proteome</keyword>
<dbReference type="PROSITE" id="PS51257">
    <property type="entry name" value="PROKAR_LIPOPROTEIN"/>
    <property type="match status" value="1"/>
</dbReference>
<evidence type="ECO:0000256" key="3">
    <source>
        <dbReference type="SAM" id="SignalP"/>
    </source>
</evidence>
<dbReference type="RefSeq" id="WP_273673177.1">
    <property type="nucleotide sequence ID" value="NZ_JAQQXR010000008.1"/>
</dbReference>
<comment type="caution">
    <text evidence="5">The sequence shown here is derived from an EMBL/GenBank/DDBJ whole genome shotgun (WGS) entry which is preliminary data.</text>
</comment>
<gene>
    <name evidence="5" type="ORF">OIK44_19595</name>
</gene>
<protein>
    <submittedName>
        <fullName evidence="5">SCO family protein</fullName>
    </submittedName>
</protein>
<evidence type="ECO:0000313" key="5">
    <source>
        <dbReference type="EMBL" id="MDC8759794.1"/>
    </source>
</evidence>
<dbReference type="PROSITE" id="PS51352">
    <property type="entry name" value="THIOREDOXIN_2"/>
    <property type="match status" value="1"/>
</dbReference>
<dbReference type="InterPro" id="IPR013766">
    <property type="entry name" value="Thioredoxin_domain"/>
</dbReference>
<proteinExistence type="inferred from homology"/>
<name>A0ABT5K4L3_9BURK</name>
<feature type="chain" id="PRO_5047061172" evidence="3">
    <location>
        <begin position="22"/>
        <end position="194"/>
    </location>
</feature>
<dbReference type="CDD" id="cd02968">
    <property type="entry name" value="SCO"/>
    <property type="match status" value="1"/>
</dbReference>
<comment type="similarity">
    <text evidence="1">Belongs to the SCO1/2 family.</text>
</comment>
<evidence type="ECO:0000256" key="1">
    <source>
        <dbReference type="ARBA" id="ARBA00010996"/>
    </source>
</evidence>
<dbReference type="SUPFAM" id="SSF52833">
    <property type="entry name" value="Thioredoxin-like"/>
    <property type="match status" value="1"/>
</dbReference>
<evidence type="ECO:0000256" key="2">
    <source>
        <dbReference type="ARBA" id="ARBA00023008"/>
    </source>
</evidence>
<dbReference type="Proteomes" id="UP001221208">
    <property type="component" value="Unassembled WGS sequence"/>
</dbReference>
<reference evidence="5 6" key="1">
    <citation type="submission" date="2022-10" db="EMBL/GenBank/DDBJ databases">
        <title>Janthinobacterium sp. hw3 Genome sequencing.</title>
        <authorList>
            <person name="Park S."/>
        </authorList>
    </citation>
    <scope>NUCLEOTIDE SEQUENCE [LARGE SCALE GENOMIC DNA]</scope>
    <source>
        <strain evidence="6">hw3</strain>
    </source>
</reference>
<keyword evidence="2" id="KW-0186">Copper</keyword>
<dbReference type="EMBL" id="JAQQXR010000008">
    <property type="protein sequence ID" value="MDC8759794.1"/>
    <property type="molecule type" value="Genomic_DNA"/>
</dbReference>
<dbReference type="PANTHER" id="PTHR12151:SF25">
    <property type="entry name" value="LINALOOL DEHYDRATASE_ISOMERASE DOMAIN-CONTAINING PROTEIN"/>
    <property type="match status" value="1"/>
</dbReference>
<organism evidence="5 6">
    <name type="scientific">Janthinobacterium fluminis</name>
    <dbReference type="NCBI Taxonomy" id="2987524"/>
    <lineage>
        <taxon>Bacteria</taxon>
        <taxon>Pseudomonadati</taxon>
        <taxon>Pseudomonadota</taxon>
        <taxon>Betaproteobacteria</taxon>
        <taxon>Burkholderiales</taxon>
        <taxon>Oxalobacteraceae</taxon>
        <taxon>Janthinobacterium</taxon>
    </lineage>
</organism>
<dbReference type="InterPro" id="IPR003782">
    <property type="entry name" value="SCO1/SenC"/>
</dbReference>
<evidence type="ECO:0000259" key="4">
    <source>
        <dbReference type="PROSITE" id="PS51352"/>
    </source>
</evidence>
<feature type="signal peptide" evidence="3">
    <location>
        <begin position="1"/>
        <end position="21"/>
    </location>
</feature>
<accession>A0ABT5K4L3</accession>
<dbReference type="InterPro" id="IPR036249">
    <property type="entry name" value="Thioredoxin-like_sf"/>
</dbReference>
<dbReference type="Gene3D" id="3.40.30.10">
    <property type="entry name" value="Glutaredoxin"/>
    <property type="match status" value="1"/>
</dbReference>
<keyword evidence="3" id="KW-0732">Signal</keyword>
<dbReference type="Pfam" id="PF02630">
    <property type="entry name" value="SCO1-SenC"/>
    <property type="match status" value="1"/>
</dbReference>
<evidence type="ECO:0000313" key="6">
    <source>
        <dbReference type="Proteomes" id="UP001221208"/>
    </source>
</evidence>
<feature type="domain" description="Thioredoxin" evidence="4">
    <location>
        <begin position="32"/>
        <end position="194"/>
    </location>
</feature>
<dbReference type="PANTHER" id="PTHR12151">
    <property type="entry name" value="ELECTRON TRANSPORT PROTIN SCO1/SENC FAMILY MEMBER"/>
    <property type="match status" value="1"/>
</dbReference>
<sequence length="194" mass="21097">MKKLLSLLVLSVVLAACGQQSAPKLEFKNTDLSGLDYAQDFALTDHTGKPRTLADFKGKVVVMFFGYTQCPDVCPTTMVEMAGVMKELGPLAEQVQVAFVTVDPERDTQALLAEYVPAFDKRFIGLYGDAAATAKVSKDFKVFFAKVPGKSAGSYTVDHTAGSYVFDRNGKIRLFLRHGQGAAPIVHDLKQLLS</sequence>